<reference evidence="3 4" key="1">
    <citation type="submission" date="2015-10" db="EMBL/GenBank/DDBJ databases">
        <title>Pseudomonas putida clinical strains.</title>
        <authorList>
            <person name="Molina L."/>
            <person name="Udaondo Z."/>
        </authorList>
    </citation>
    <scope>NUCLEOTIDE SEQUENCE [LARGE SCALE GENOMIC DNA]</scope>
    <source>
        <strain evidence="3 4">HB13667</strain>
    </source>
</reference>
<dbReference type="Pfam" id="PF00106">
    <property type="entry name" value="adh_short"/>
    <property type="match status" value="1"/>
</dbReference>
<gene>
    <name evidence="3" type="ORF">HB13667_07325</name>
</gene>
<dbReference type="Proteomes" id="UP000050437">
    <property type="component" value="Unassembled WGS sequence"/>
</dbReference>
<dbReference type="PANTHER" id="PTHR43669:SF3">
    <property type="entry name" value="ALCOHOL DEHYDROGENASE, PUTATIVE (AFU_ORTHOLOGUE AFUA_3G03445)-RELATED"/>
    <property type="match status" value="1"/>
</dbReference>
<dbReference type="EMBL" id="LKKS01000037">
    <property type="protein sequence ID" value="KPM67525.1"/>
    <property type="molecule type" value="Genomic_DNA"/>
</dbReference>
<dbReference type="GO" id="GO:0016491">
    <property type="term" value="F:oxidoreductase activity"/>
    <property type="evidence" value="ECO:0007669"/>
    <property type="project" value="UniProtKB-KW"/>
</dbReference>
<dbReference type="PRINTS" id="PR00081">
    <property type="entry name" value="GDHRDH"/>
</dbReference>
<evidence type="ECO:0000313" key="3">
    <source>
        <dbReference type="EMBL" id="KPM67525.1"/>
    </source>
</evidence>
<dbReference type="SUPFAM" id="SSF51735">
    <property type="entry name" value="NAD(P)-binding Rossmann-fold domains"/>
    <property type="match status" value="1"/>
</dbReference>
<dbReference type="GeneID" id="92662595"/>
<comment type="caution">
    <text evidence="3">The sequence shown here is derived from an EMBL/GenBank/DDBJ whole genome shotgun (WGS) entry which is preliminary data.</text>
</comment>
<dbReference type="RefSeq" id="WP_043935321.1">
    <property type="nucleotide sequence ID" value="NZ_LKKS01000037.1"/>
</dbReference>
<sequence length="236" mass="25592">MNNARSIWVTGAGNGLGLALVEGLLGQGHRVAASAKHGEALDALGARYGSQLLRLPWQLHEEHQAAQASQQICHAWCALDGLIINAGTSDYLADDVADSELFEAIVTDNQLAGEHCLASALPLLAKGDSPQVMAVFNRYSALQLHAPTQVPAGWNNMPQWMREQRQALKAQGVELTVVGPQSLKTPVTPAQAIPEAWTPQNAAEELLRRWPQREPELVLEALDLNGLWPLSHKQSM</sequence>
<keyword evidence="2" id="KW-0560">Oxidoreductase</keyword>
<dbReference type="AlphaFoldDB" id="A0A0P7CZS2"/>
<protein>
    <submittedName>
        <fullName evidence="3">Short-chain dehydrogenase</fullName>
    </submittedName>
</protein>
<dbReference type="Gene3D" id="3.40.50.720">
    <property type="entry name" value="NAD(P)-binding Rossmann-like Domain"/>
    <property type="match status" value="1"/>
</dbReference>
<comment type="similarity">
    <text evidence="1">Belongs to the short-chain dehydrogenases/reductases (SDR) family.</text>
</comment>
<dbReference type="InterPro" id="IPR002347">
    <property type="entry name" value="SDR_fam"/>
</dbReference>
<evidence type="ECO:0000256" key="1">
    <source>
        <dbReference type="ARBA" id="ARBA00006484"/>
    </source>
</evidence>
<proteinExistence type="inferred from homology"/>
<dbReference type="InterPro" id="IPR036291">
    <property type="entry name" value="NAD(P)-bd_dom_sf"/>
</dbReference>
<organism evidence="3 4">
    <name type="scientific">Pseudomonas putida</name>
    <name type="common">Arthrobacter siderocapsulatus</name>
    <dbReference type="NCBI Taxonomy" id="303"/>
    <lineage>
        <taxon>Bacteria</taxon>
        <taxon>Pseudomonadati</taxon>
        <taxon>Pseudomonadota</taxon>
        <taxon>Gammaproteobacteria</taxon>
        <taxon>Pseudomonadales</taxon>
        <taxon>Pseudomonadaceae</taxon>
        <taxon>Pseudomonas</taxon>
    </lineage>
</organism>
<dbReference type="PANTHER" id="PTHR43669">
    <property type="entry name" value="5-KETO-D-GLUCONATE 5-REDUCTASE"/>
    <property type="match status" value="1"/>
</dbReference>
<name>A0A0P7CZS2_PSEPU</name>
<evidence type="ECO:0000313" key="4">
    <source>
        <dbReference type="Proteomes" id="UP000050437"/>
    </source>
</evidence>
<evidence type="ECO:0000256" key="2">
    <source>
        <dbReference type="ARBA" id="ARBA00023002"/>
    </source>
</evidence>
<accession>A0A0P7CZS2</accession>